<gene>
    <name evidence="1" type="ORF">PDUR_18070</name>
</gene>
<evidence type="ECO:0000313" key="2">
    <source>
        <dbReference type="Proteomes" id="UP000029409"/>
    </source>
</evidence>
<organism evidence="1 2">
    <name type="scientific">Paenibacillus durus</name>
    <name type="common">Paenibacillus azotofixans</name>
    <dbReference type="NCBI Taxonomy" id="44251"/>
    <lineage>
        <taxon>Bacteria</taxon>
        <taxon>Bacillati</taxon>
        <taxon>Bacillota</taxon>
        <taxon>Bacilli</taxon>
        <taxon>Bacillales</taxon>
        <taxon>Paenibacillaceae</taxon>
        <taxon>Paenibacillus</taxon>
    </lineage>
</organism>
<accession>A0A089HS87</accession>
<sequence>MPLSEIDFGKSIVPLIEGEDAFFVDTNVLVAYFYEKDIKHWSLWCNGDMDRWRSLDKRIRFR</sequence>
<evidence type="ECO:0000313" key="1">
    <source>
        <dbReference type="EMBL" id="AIQ13615.1"/>
    </source>
</evidence>
<protein>
    <recommendedName>
        <fullName evidence="3">PIN domain-containing protein</fullName>
    </recommendedName>
</protein>
<dbReference type="EMBL" id="CP009288">
    <property type="protein sequence ID" value="AIQ13615.1"/>
    <property type="molecule type" value="Genomic_DNA"/>
</dbReference>
<dbReference type="KEGG" id="pdu:PDUR_18070"/>
<dbReference type="Proteomes" id="UP000029409">
    <property type="component" value="Chromosome"/>
</dbReference>
<name>A0A089HS87_PAEDU</name>
<proteinExistence type="predicted"/>
<dbReference type="AlphaFoldDB" id="A0A089HS87"/>
<reference evidence="1 2" key="1">
    <citation type="submission" date="2014-08" db="EMBL/GenBank/DDBJ databases">
        <title>Comparative genomics of the Paenibacillus odorifer group.</title>
        <authorList>
            <person name="den Bakker H.C."/>
            <person name="Tsai Y.-C."/>
            <person name="Martin N."/>
            <person name="Korlach J."/>
            <person name="Wiedmann M."/>
        </authorList>
    </citation>
    <scope>NUCLEOTIDE SEQUENCE [LARGE SCALE GENOMIC DNA]</scope>
    <source>
        <strain evidence="1 2">DSM 1735</strain>
    </source>
</reference>
<evidence type="ECO:0008006" key="3">
    <source>
        <dbReference type="Google" id="ProtNLM"/>
    </source>
</evidence>
<dbReference type="RefSeq" id="WP_042207419.1">
    <property type="nucleotide sequence ID" value="NZ_CP009288.1"/>
</dbReference>
<keyword evidence="2" id="KW-1185">Reference proteome</keyword>